<dbReference type="HOGENOM" id="CLU_2885179_0_0_1"/>
<dbReference type="ExpressionAtlas" id="A0A087WRD4">
    <property type="expression patterns" value="baseline and differential"/>
</dbReference>
<reference evidence="1 3" key="1">
    <citation type="journal article" date="2009" name="PLoS Biol.">
        <title>Lineage-specific biology revealed by a finished genome assembly of the mouse.</title>
        <authorList>
            <consortium name="Mouse Genome Sequencing Consortium"/>
            <person name="Church D.M."/>
            <person name="Goodstadt L."/>
            <person name="Hillier L.W."/>
            <person name="Zody M.C."/>
            <person name="Goldstein S."/>
            <person name="She X."/>
            <person name="Bult C.J."/>
            <person name="Agarwala R."/>
            <person name="Cherry J.L."/>
            <person name="DiCuccio M."/>
            <person name="Hlavina W."/>
            <person name="Kapustin Y."/>
            <person name="Meric P."/>
            <person name="Maglott D."/>
            <person name="Birtle Z."/>
            <person name="Marques A.C."/>
            <person name="Graves T."/>
            <person name="Zhou S."/>
            <person name="Teague B."/>
            <person name="Potamousis K."/>
            <person name="Churas C."/>
            <person name="Place M."/>
            <person name="Herschleb J."/>
            <person name="Runnheim R."/>
            <person name="Forrest D."/>
            <person name="Amos-Landgraf J."/>
            <person name="Schwartz D.C."/>
            <person name="Cheng Z."/>
            <person name="Lindblad-Toh K."/>
            <person name="Eichler E.E."/>
            <person name="Ponting C.P."/>
        </authorList>
    </citation>
    <scope>NUCLEOTIDE SEQUENCE [LARGE SCALE GENOMIC DNA]</scope>
    <source>
        <strain evidence="1 3">C57BL/6J</strain>
    </source>
</reference>
<sequence>MALRLLRLVPASAPARGLAAGAQRVGRIHTSVHCKLRHEALPRSRDTVLKHHHRRWKAPRHRV</sequence>
<gene>
    <name evidence="1 2" type="primary">Ndufa10</name>
</gene>
<dbReference type="ProteomicsDB" id="320404"/>
<evidence type="ECO:0000313" key="3">
    <source>
        <dbReference type="Proteomes" id="UP000000589"/>
    </source>
</evidence>
<accession>A0A087WRD4</accession>
<dbReference type="Bgee" id="ENSMUSG00000026260">
    <property type="expression patterns" value="Expressed in heart right ventricle and 261 other cell types or tissues"/>
</dbReference>
<dbReference type="AGR" id="MGI:1914523"/>
<reference evidence="1 3" key="2">
    <citation type="journal article" date="2011" name="PLoS Biol.">
        <title>Modernizing reference genome assemblies.</title>
        <authorList>
            <person name="Church D.M."/>
            <person name="Schneider V.A."/>
            <person name="Graves T."/>
            <person name="Auger K."/>
            <person name="Cunningham F."/>
            <person name="Bouk N."/>
            <person name="Chen H.C."/>
            <person name="Agarwala R."/>
            <person name="McLaren W.M."/>
            <person name="Ritchie G.R."/>
            <person name="Albracht D."/>
            <person name="Kremitzki M."/>
            <person name="Rock S."/>
            <person name="Kotkiewicz H."/>
            <person name="Kremitzki C."/>
            <person name="Wollam A."/>
            <person name="Trani L."/>
            <person name="Fulton L."/>
            <person name="Fulton R."/>
            <person name="Matthews L."/>
            <person name="Whitehead S."/>
            <person name="Chow W."/>
            <person name="Torrance J."/>
            <person name="Dunn M."/>
            <person name="Harden G."/>
            <person name="Threadgold G."/>
            <person name="Wood J."/>
            <person name="Collins J."/>
            <person name="Heath P."/>
            <person name="Griffiths G."/>
            <person name="Pelan S."/>
            <person name="Grafham D."/>
            <person name="Eichler E.E."/>
            <person name="Weinstock G."/>
            <person name="Mardis E.R."/>
            <person name="Wilson R.K."/>
            <person name="Howe K."/>
            <person name="Flicek P."/>
            <person name="Hubbard T."/>
        </authorList>
    </citation>
    <scope>NUCLEOTIDE SEQUENCE [LARGE SCALE GENOMIC DNA]</scope>
    <source>
        <strain evidence="1 3">C57BL/6J</strain>
    </source>
</reference>
<dbReference type="AlphaFoldDB" id="A0A087WRD4"/>
<name>A0A087WRD4_MOUSE</name>
<dbReference type="Antibodypedia" id="34509">
    <property type="antibodies" value="193 antibodies from 30 providers"/>
</dbReference>
<reference evidence="1" key="3">
    <citation type="submission" date="2025-08" db="UniProtKB">
        <authorList>
            <consortium name="Ensembl"/>
        </authorList>
    </citation>
    <scope>IDENTIFICATION</scope>
    <source>
        <strain evidence="1">C57BL/6J</strain>
    </source>
</reference>
<dbReference type="GeneTree" id="ENSGT00390000016151"/>
<protein>
    <submittedName>
        <fullName evidence="1">NADH:ubiquinone oxidoreductase subunit A10</fullName>
    </submittedName>
</protein>
<dbReference type="MGI" id="MGI:1914523">
    <property type="gene designation" value="Ndufa10"/>
</dbReference>
<reference evidence="1" key="4">
    <citation type="submission" date="2025-09" db="UniProtKB">
        <authorList>
            <consortium name="Ensembl"/>
        </authorList>
    </citation>
    <scope>IDENTIFICATION</scope>
    <source>
        <strain evidence="1">C57BL/6J</strain>
    </source>
</reference>
<keyword evidence="3" id="KW-1185">Reference proteome</keyword>
<evidence type="ECO:0000313" key="2">
    <source>
        <dbReference type="MGI" id="MGI:1914523"/>
    </source>
</evidence>
<organism evidence="1 3">
    <name type="scientific">Mus musculus</name>
    <name type="common">Mouse</name>
    <dbReference type="NCBI Taxonomy" id="10090"/>
    <lineage>
        <taxon>Eukaryota</taxon>
        <taxon>Metazoa</taxon>
        <taxon>Chordata</taxon>
        <taxon>Craniata</taxon>
        <taxon>Vertebrata</taxon>
        <taxon>Euteleostomi</taxon>
        <taxon>Mammalia</taxon>
        <taxon>Eutheria</taxon>
        <taxon>Euarchontoglires</taxon>
        <taxon>Glires</taxon>
        <taxon>Rodentia</taxon>
        <taxon>Myomorpha</taxon>
        <taxon>Muroidea</taxon>
        <taxon>Muridae</taxon>
        <taxon>Murinae</taxon>
        <taxon>Mus</taxon>
        <taxon>Mus</taxon>
    </lineage>
</organism>
<dbReference type="VEuPathDB" id="HostDB:ENSMUSG00000026260"/>
<dbReference type="Proteomes" id="UP000000589">
    <property type="component" value="Chromosome 1"/>
</dbReference>
<evidence type="ECO:0000313" key="1">
    <source>
        <dbReference type="Ensembl" id="ENSMUSP00000140576.2"/>
    </source>
</evidence>
<proteinExistence type="predicted"/>
<dbReference type="Ensembl" id="ENSMUST00000189503.7">
    <property type="protein sequence ID" value="ENSMUSP00000140576.2"/>
    <property type="gene ID" value="ENSMUSG00000026260.13"/>
</dbReference>